<keyword evidence="6 11" id="KW-0406">Ion transport</keyword>
<feature type="transmembrane region" description="Helical" evidence="11">
    <location>
        <begin position="307"/>
        <end position="327"/>
    </location>
</feature>
<gene>
    <name evidence="13" type="ORF">ACAOBT_LOCUS3103</name>
</gene>
<dbReference type="Pfam" id="PF00571">
    <property type="entry name" value="CBS"/>
    <property type="match status" value="1"/>
</dbReference>
<dbReference type="SMART" id="SM00116">
    <property type="entry name" value="CBS"/>
    <property type="match status" value="2"/>
</dbReference>
<dbReference type="OrthoDB" id="428525at2759"/>
<comment type="similarity">
    <text evidence="11">Belongs to the chloride channel (TC 2.A.49) family.</text>
</comment>
<evidence type="ECO:0000313" key="13">
    <source>
        <dbReference type="EMBL" id="CAH1959301.1"/>
    </source>
</evidence>
<evidence type="ECO:0000256" key="11">
    <source>
        <dbReference type="RuleBase" id="RU361221"/>
    </source>
</evidence>
<feature type="transmembrane region" description="Helical" evidence="11">
    <location>
        <begin position="106"/>
        <end position="127"/>
    </location>
</feature>
<dbReference type="PRINTS" id="PR00762">
    <property type="entry name" value="CLCHANNEL"/>
</dbReference>
<organism evidence="13 14">
    <name type="scientific">Acanthoscelides obtectus</name>
    <name type="common">Bean weevil</name>
    <name type="synonym">Bruchus obtectus</name>
    <dbReference type="NCBI Taxonomy" id="200917"/>
    <lineage>
        <taxon>Eukaryota</taxon>
        <taxon>Metazoa</taxon>
        <taxon>Ecdysozoa</taxon>
        <taxon>Arthropoda</taxon>
        <taxon>Hexapoda</taxon>
        <taxon>Insecta</taxon>
        <taxon>Pterygota</taxon>
        <taxon>Neoptera</taxon>
        <taxon>Endopterygota</taxon>
        <taxon>Coleoptera</taxon>
        <taxon>Polyphaga</taxon>
        <taxon>Cucujiformia</taxon>
        <taxon>Chrysomeloidea</taxon>
        <taxon>Chrysomelidae</taxon>
        <taxon>Bruchinae</taxon>
        <taxon>Bruchini</taxon>
        <taxon>Acanthoscelides</taxon>
    </lineage>
</organism>
<evidence type="ECO:0000256" key="3">
    <source>
        <dbReference type="ARBA" id="ARBA00022692"/>
    </source>
</evidence>
<evidence type="ECO:0000256" key="10">
    <source>
        <dbReference type="PROSITE-ProRule" id="PRU00703"/>
    </source>
</evidence>
<evidence type="ECO:0000256" key="9">
    <source>
        <dbReference type="ARBA" id="ARBA00023214"/>
    </source>
</evidence>
<dbReference type="CDD" id="cd04591">
    <property type="entry name" value="CBS_pair_voltage-gated_CLC_euk_bac"/>
    <property type="match status" value="1"/>
</dbReference>
<feature type="domain" description="CBS" evidence="12">
    <location>
        <begin position="718"/>
        <end position="780"/>
    </location>
</feature>
<evidence type="ECO:0000256" key="4">
    <source>
        <dbReference type="ARBA" id="ARBA00022737"/>
    </source>
</evidence>
<name>A0A9P0JSF6_ACAOB</name>
<dbReference type="Proteomes" id="UP001152888">
    <property type="component" value="Unassembled WGS sequence"/>
</dbReference>
<dbReference type="SUPFAM" id="SSF81340">
    <property type="entry name" value="Clc chloride channel"/>
    <property type="match status" value="1"/>
</dbReference>
<evidence type="ECO:0000256" key="8">
    <source>
        <dbReference type="ARBA" id="ARBA00023136"/>
    </source>
</evidence>
<keyword evidence="2 11" id="KW-0813">Transport</keyword>
<feature type="transmembrane region" description="Helical" evidence="11">
    <location>
        <begin position="554"/>
        <end position="571"/>
    </location>
</feature>
<comment type="caution">
    <text evidence="13">The sequence shown here is derived from an EMBL/GenBank/DDBJ whole genome shotgun (WGS) entry which is preliminary data.</text>
</comment>
<dbReference type="InterPro" id="IPR051280">
    <property type="entry name" value="Cl-channel/antiporter"/>
</dbReference>
<comment type="subcellular location">
    <subcellularLocation>
        <location evidence="1 11">Membrane</location>
        <topology evidence="1 11">Multi-pass membrane protein</topology>
    </subcellularLocation>
</comment>
<feature type="transmembrane region" description="Helical" evidence="11">
    <location>
        <begin position="490"/>
        <end position="513"/>
    </location>
</feature>
<evidence type="ECO:0000259" key="12">
    <source>
        <dbReference type="PROSITE" id="PS51371"/>
    </source>
</evidence>
<dbReference type="PROSITE" id="PS51371">
    <property type="entry name" value="CBS"/>
    <property type="match status" value="2"/>
</dbReference>
<keyword evidence="7 10" id="KW-0129">CBS domain</keyword>
<dbReference type="InterPro" id="IPR014743">
    <property type="entry name" value="Cl-channel_core"/>
</dbReference>
<dbReference type="InterPro" id="IPR046342">
    <property type="entry name" value="CBS_dom_sf"/>
</dbReference>
<feature type="transmembrane region" description="Helical" evidence="11">
    <location>
        <begin position="347"/>
        <end position="370"/>
    </location>
</feature>
<dbReference type="EMBL" id="CAKOFQ010006681">
    <property type="protein sequence ID" value="CAH1959301.1"/>
    <property type="molecule type" value="Genomic_DNA"/>
</dbReference>
<accession>A0A9P0JSF6</accession>
<keyword evidence="3 11" id="KW-0812">Transmembrane</keyword>
<evidence type="ECO:0000256" key="5">
    <source>
        <dbReference type="ARBA" id="ARBA00022989"/>
    </source>
</evidence>
<feature type="domain" description="CBS" evidence="12">
    <location>
        <begin position="608"/>
        <end position="676"/>
    </location>
</feature>
<keyword evidence="8 11" id="KW-0472">Membrane</keyword>
<dbReference type="GO" id="GO:0005765">
    <property type="term" value="C:lysosomal membrane"/>
    <property type="evidence" value="ECO:0007669"/>
    <property type="project" value="TreeGrafter"/>
</dbReference>
<feature type="transmembrane region" description="Helical" evidence="11">
    <location>
        <begin position="464"/>
        <end position="483"/>
    </location>
</feature>
<dbReference type="Gene3D" id="3.10.580.10">
    <property type="entry name" value="CBS-domain"/>
    <property type="match status" value="1"/>
</dbReference>
<protein>
    <recommendedName>
        <fullName evidence="11">Chloride channel protein</fullName>
    </recommendedName>
</protein>
<dbReference type="SUPFAM" id="SSF54631">
    <property type="entry name" value="CBS-domain pair"/>
    <property type="match status" value="1"/>
</dbReference>
<sequence length="787" mass="87843">MDGGDGSSQNGHNQTPPAKITKFRNVVSINNDSDEDIIITSNEANLSSSVRRRVQISNEKIQTGSLNILSAKYESLDYDTCENYLLLDEERKKGYKFIVQKSIARWFVFLLIGMLTAIIACIIDISVEELSRMKYRSLSKSVDEYVTQGKLYIPYGLWVAYNVVPVFIGAILVAYVEPIAAGSGIPQVKCYLNGVKIPRVVRIKTLFVKSVGVICSVVGGLAGGKEGPMIHCGAVVAAGMSQGKSTTFRKDFNIFRYFREDHEKRDFVSGGAAAGVSAAFGAPVGGVLFSLEEGTSFWNQSLTWRTFFASVVSTFTLNVILSTYHGVPGNLSYPGLLNLGKFDSFNYEFFELPIFLIMGAMGGFFGALWNHINFKITVFRMRYIRPRWLKVVEAILVAAVSATVGFLMMFILNDCKPLGQGPTKYPTQLYCLDGQYNVLASIWFQTPEASVRSLFHDPPNTHDALPLISFVVIYFFLAAWTFGMSTSNGLFIPTLLTGAAWGRLVSITLYYIFPNVALVHPGKYALIGAAAQLGGVVRMTLSLTVIIMETTGNITFALPLIITLIAAKWTGDFFNEGIYDTLIQLSGVPFLPWEPPPLVHNIYASEVMSHPVITLKCVENVGHIVELLRLTSYNGFPVVDPPLSDQSEVTTYGRIRGLILRSQLIVILQKKIFNETSDDWDRIKASIFRNEYPRYPNIDNVQISEEEKTFSVDLRPFMNPSPYTVLHSASLPRMFRLFRALGLRHLPIVNDINEVVGMVTRKDLARYRVWRYRGRIGVEELLISKDI</sequence>
<keyword evidence="5 11" id="KW-1133">Transmembrane helix</keyword>
<evidence type="ECO:0000256" key="2">
    <source>
        <dbReference type="ARBA" id="ARBA00022448"/>
    </source>
</evidence>
<comment type="caution">
    <text evidence="11">Lacks conserved residue(s) required for the propagation of feature annotation.</text>
</comment>
<dbReference type="GO" id="GO:0005254">
    <property type="term" value="F:chloride channel activity"/>
    <property type="evidence" value="ECO:0007669"/>
    <property type="project" value="UniProtKB-UniRule"/>
</dbReference>
<evidence type="ECO:0000256" key="6">
    <source>
        <dbReference type="ARBA" id="ARBA00023065"/>
    </source>
</evidence>
<keyword evidence="14" id="KW-1185">Reference proteome</keyword>
<dbReference type="InterPro" id="IPR000644">
    <property type="entry name" value="CBS_dom"/>
</dbReference>
<feature type="transmembrane region" description="Helical" evidence="11">
    <location>
        <begin position="155"/>
        <end position="176"/>
    </location>
</feature>
<keyword evidence="4" id="KW-0677">Repeat</keyword>
<evidence type="ECO:0000313" key="14">
    <source>
        <dbReference type="Proteomes" id="UP001152888"/>
    </source>
</evidence>
<dbReference type="PANTHER" id="PTHR11689">
    <property type="entry name" value="CHLORIDE CHANNEL PROTEIN CLC FAMILY MEMBER"/>
    <property type="match status" value="1"/>
</dbReference>
<evidence type="ECO:0000256" key="1">
    <source>
        <dbReference type="ARBA" id="ARBA00004141"/>
    </source>
</evidence>
<proteinExistence type="inferred from homology"/>
<feature type="transmembrane region" description="Helical" evidence="11">
    <location>
        <begin position="525"/>
        <end position="547"/>
    </location>
</feature>
<feature type="transmembrane region" description="Helical" evidence="11">
    <location>
        <begin position="391"/>
        <end position="412"/>
    </location>
</feature>
<evidence type="ECO:0000256" key="7">
    <source>
        <dbReference type="ARBA" id="ARBA00023122"/>
    </source>
</evidence>
<dbReference type="CDD" id="cd03685">
    <property type="entry name" value="ClC_6_like"/>
    <property type="match status" value="1"/>
</dbReference>
<keyword evidence="9 11" id="KW-0868">Chloride</keyword>
<dbReference type="PANTHER" id="PTHR11689:SF136">
    <property type="entry name" value="H(+)_CL(-) EXCHANGE TRANSPORTER 7"/>
    <property type="match status" value="1"/>
</dbReference>
<reference evidence="13" key="1">
    <citation type="submission" date="2022-03" db="EMBL/GenBank/DDBJ databases">
        <authorList>
            <person name="Sayadi A."/>
        </authorList>
    </citation>
    <scope>NUCLEOTIDE SEQUENCE</scope>
</reference>
<dbReference type="Pfam" id="PF00654">
    <property type="entry name" value="Voltage_CLC"/>
    <property type="match status" value="1"/>
</dbReference>
<dbReference type="Gene3D" id="1.10.3080.10">
    <property type="entry name" value="Clc chloride channel"/>
    <property type="match status" value="1"/>
</dbReference>
<dbReference type="InterPro" id="IPR001807">
    <property type="entry name" value="ClC"/>
</dbReference>
<dbReference type="AlphaFoldDB" id="A0A9P0JSF6"/>